<organism evidence="2 3">
    <name type="scientific">Candidatus Nanopelagicus limnae</name>
    <dbReference type="NCBI Taxonomy" id="1884634"/>
    <lineage>
        <taxon>Bacteria</taxon>
        <taxon>Bacillati</taxon>
        <taxon>Actinomycetota</taxon>
        <taxon>Actinomycetes</taxon>
        <taxon>Candidatus Nanopelagicales</taxon>
        <taxon>Candidatus Nanopelagicaceae</taxon>
        <taxon>Candidatus Nanopelagicus</taxon>
    </lineage>
</organism>
<evidence type="ECO:0000256" key="1">
    <source>
        <dbReference type="SAM" id="SignalP"/>
    </source>
</evidence>
<dbReference type="KEGG" id="abam:B1s21122_05340"/>
<keyword evidence="1" id="KW-0732">Signal</keyword>
<sequence length="65" mass="7240">MLYSCRMAKLVNSHTAVAPIAATANWYAINPVTAKSSYRSDWTNKRSNKGFYTFTSDRTPGSYIG</sequence>
<name>A0A249JYY6_9ACTN</name>
<dbReference type="EMBL" id="CP016768">
    <property type="protein sequence ID" value="ASY09741.1"/>
    <property type="molecule type" value="Genomic_DNA"/>
</dbReference>
<feature type="chain" id="PRO_5038771075" evidence="1">
    <location>
        <begin position="19"/>
        <end position="65"/>
    </location>
</feature>
<reference evidence="3" key="1">
    <citation type="submission" date="2016-10" db="EMBL/GenBank/DDBJ databases">
        <title>High microdiversification within the ubiquitous acI lineage of Actinobacteria.</title>
        <authorList>
            <person name="Neuenschwander S.M."/>
            <person name="Salcher M."/>
            <person name="Ghai R."/>
            <person name="Pernthaler J."/>
        </authorList>
    </citation>
    <scope>NUCLEOTIDE SEQUENCE [LARGE SCALE GENOMIC DNA]</scope>
</reference>
<accession>A0A249JYY6</accession>
<dbReference type="OrthoDB" id="9911552at2"/>
<gene>
    <name evidence="2" type="ORF">B1s21122_05340</name>
</gene>
<proteinExistence type="predicted"/>
<feature type="signal peptide" evidence="1">
    <location>
        <begin position="1"/>
        <end position="18"/>
    </location>
</feature>
<keyword evidence="3" id="KW-1185">Reference proteome</keyword>
<protein>
    <submittedName>
        <fullName evidence="2">Uncharacterized protein</fullName>
    </submittedName>
</protein>
<evidence type="ECO:0000313" key="2">
    <source>
        <dbReference type="EMBL" id="ASY09741.1"/>
    </source>
</evidence>
<evidence type="ECO:0000313" key="3">
    <source>
        <dbReference type="Proteomes" id="UP000217153"/>
    </source>
</evidence>
<dbReference type="Proteomes" id="UP000217153">
    <property type="component" value="Chromosome"/>
</dbReference>
<dbReference type="AlphaFoldDB" id="A0A249JYY6"/>